<keyword evidence="12" id="KW-1003">Cell membrane</keyword>
<accession>A0A0R1MVS1</accession>
<keyword evidence="8 12" id="KW-0139">CF(1)</keyword>
<keyword evidence="6 12" id="KW-0406">Ion transport</keyword>
<dbReference type="STRING" id="1423759.FC92_GL000155"/>
<keyword evidence="5 12" id="KW-0813">Transport</keyword>
<evidence type="ECO:0000256" key="12">
    <source>
        <dbReference type="HAMAP-Rule" id="MF_00530"/>
    </source>
</evidence>
<comment type="function">
    <text evidence="1 12">Produces ATP from ADP in the presence of a proton gradient across the membrane.</text>
</comment>
<dbReference type="NCBIfam" id="TIGR01216">
    <property type="entry name" value="ATP_synt_epsi"/>
    <property type="match status" value="1"/>
</dbReference>
<evidence type="ECO:0000256" key="8">
    <source>
        <dbReference type="ARBA" id="ARBA00023196"/>
    </source>
</evidence>
<protein>
    <recommendedName>
        <fullName evidence="4 12">ATP synthase epsilon chain</fullName>
    </recommendedName>
    <alternativeName>
        <fullName evidence="11 12">ATP synthase F1 sector epsilon subunit</fullName>
    </alternativeName>
    <alternativeName>
        <fullName evidence="10 12">F-ATPase epsilon subunit</fullName>
    </alternativeName>
</protein>
<organism evidence="17 18">
    <name type="scientific">Liquorilactobacillus hordei DSM 19519</name>
    <dbReference type="NCBI Taxonomy" id="1423759"/>
    <lineage>
        <taxon>Bacteria</taxon>
        <taxon>Bacillati</taxon>
        <taxon>Bacillota</taxon>
        <taxon>Bacilli</taxon>
        <taxon>Lactobacillales</taxon>
        <taxon>Lactobacillaceae</taxon>
        <taxon>Liquorilactobacillus</taxon>
    </lineage>
</organism>
<evidence type="ECO:0000259" key="16">
    <source>
        <dbReference type="Pfam" id="PF02823"/>
    </source>
</evidence>
<dbReference type="InterPro" id="IPR036771">
    <property type="entry name" value="ATPsynth_dsu/esu_N"/>
</dbReference>
<gene>
    <name evidence="12" type="primary">atpC</name>
    <name evidence="17" type="ORF">FC92_GL000155</name>
</gene>
<dbReference type="InterPro" id="IPR036794">
    <property type="entry name" value="ATP_F1_dsu/esu_C_sf"/>
</dbReference>
<dbReference type="GO" id="GO:0005886">
    <property type="term" value="C:plasma membrane"/>
    <property type="evidence" value="ECO:0007669"/>
    <property type="project" value="UniProtKB-SubCell"/>
</dbReference>
<dbReference type="CDD" id="cd12152">
    <property type="entry name" value="F1-ATPase_delta"/>
    <property type="match status" value="1"/>
</dbReference>
<dbReference type="InterPro" id="IPR001469">
    <property type="entry name" value="ATP_synth_F1_dsu/esu"/>
</dbReference>
<dbReference type="GO" id="GO:0045259">
    <property type="term" value="C:proton-transporting ATP synthase complex"/>
    <property type="evidence" value="ECO:0007669"/>
    <property type="project" value="UniProtKB-KW"/>
</dbReference>
<feature type="domain" description="ATP synthase epsilon subunit C-terminal" evidence="15">
    <location>
        <begin position="92"/>
        <end position="140"/>
    </location>
</feature>
<comment type="similarity">
    <text evidence="3 12 13">Belongs to the ATPase epsilon chain family.</text>
</comment>
<evidence type="ECO:0000256" key="7">
    <source>
        <dbReference type="ARBA" id="ARBA00023136"/>
    </source>
</evidence>
<dbReference type="PANTHER" id="PTHR13822:SF10">
    <property type="entry name" value="ATP SYNTHASE EPSILON CHAIN, CHLOROPLASTIC"/>
    <property type="match status" value="1"/>
</dbReference>
<dbReference type="Pfam" id="PF02823">
    <property type="entry name" value="ATP-synt_DE_N"/>
    <property type="match status" value="1"/>
</dbReference>
<dbReference type="Gene3D" id="2.60.15.10">
    <property type="entry name" value="F0F1 ATP synthase delta/epsilon subunit, N-terminal"/>
    <property type="match status" value="1"/>
</dbReference>
<evidence type="ECO:0000256" key="11">
    <source>
        <dbReference type="ARBA" id="ARBA00031795"/>
    </source>
</evidence>
<evidence type="ECO:0000313" key="17">
    <source>
        <dbReference type="EMBL" id="KRL08363.1"/>
    </source>
</evidence>
<dbReference type="SUPFAM" id="SSF51344">
    <property type="entry name" value="Epsilon subunit of F1F0-ATP synthase N-terminal domain"/>
    <property type="match status" value="1"/>
</dbReference>
<evidence type="ECO:0000256" key="4">
    <source>
        <dbReference type="ARBA" id="ARBA00014480"/>
    </source>
</evidence>
<dbReference type="GeneID" id="98311249"/>
<dbReference type="EMBL" id="AZDX01000001">
    <property type="protein sequence ID" value="KRL08363.1"/>
    <property type="molecule type" value="Genomic_DNA"/>
</dbReference>
<feature type="domain" description="ATP synthase F1 complex delta/epsilon subunit N-terminal" evidence="16">
    <location>
        <begin position="7"/>
        <end position="88"/>
    </location>
</feature>
<evidence type="ECO:0000256" key="13">
    <source>
        <dbReference type="RuleBase" id="RU003656"/>
    </source>
</evidence>
<dbReference type="PANTHER" id="PTHR13822">
    <property type="entry name" value="ATP SYNTHASE DELTA/EPSILON CHAIN"/>
    <property type="match status" value="1"/>
</dbReference>
<evidence type="ECO:0000256" key="14">
    <source>
        <dbReference type="SAM" id="Coils"/>
    </source>
</evidence>
<dbReference type="OrthoDB" id="9804110at2"/>
<dbReference type="AlphaFoldDB" id="A0A0R1MVS1"/>
<dbReference type="NCBIfam" id="NF001846">
    <property type="entry name" value="PRK00571.1-3"/>
    <property type="match status" value="1"/>
</dbReference>
<evidence type="ECO:0000256" key="2">
    <source>
        <dbReference type="ARBA" id="ARBA00004202"/>
    </source>
</evidence>
<dbReference type="Gene3D" id="1.20.5.440">
    <property type="entry name" value="ATP synthase delta/epsilon subunit, C-terminal domain"/>
    <property type="match status" value="1"/>
</dbReference>
<keyword evidence="12" id="KW-0375">Hydrogen ion transport</keyword>
<keyword evidence="9 12" id="KW-0066">ATP synthesis</keyword>
<keyword evidence="7 12" id="KW-0472">Membrane</keyword>
<comment type="subunit">
    <text evidence="12 13">F-type ATPases have 2 components, CF(1) - the catalytic core - and CF(0) - the membrane proton channel. CF(1) has five subunits: alpha(3), beta(3), gamma(1), delta(1), epsilon(1). CF(0) has three main subunits: a, b and c.</text>
</comment>
<dbReference type="Proteomes" id="UP000051448">
    <property type="component" value="Unassembled WGS sequence"/>
</dbReference>
<keyword evidence="14" id="KW-0175">Coiled coil</keyword>
<evidence type="ECO:0000256" key="3">
    <source>
        <dbReference type="ARBA" id="ARBA00005712"/>
    </source>
</evidence>
<dbReference type="RefSeq" id="WP_057868554.1">
    <property type="nucleotide sequence ID" value="NZ_AZDX01000001.1"/>
</dbReference>
<dbReference type="Pfam" id="PF00401">
    <property type="entry name" value="ATP-synt_DE"/>
    <property type="match status" value="1"/>
</dbReference>
<sequence length="141" mass="15449">MAEQDLLTVSVVTPDGNVYESQTRLAVFKTTVGEIGILPNHIPLIASLEIDEVRVKVQGTDDKFDEIAVSGGFVEFSNNVATVVANSAEKKENIDTSRATKARERAERRLETAKQNNDVDTAKRAEISLRKAVNRINVSGH</sequence>
<name>A0A0R1MVS1_9LACO</name>
<dbReference type="GO" id="GO:0046933">
    <property type="term" value="F:proton-transporting ATP synthase activity, rotational mechanism"/>
    <property type="evidence" value="ECO:0007669"/>
    <property type="project" value="UniProtKB-UniRule"/>
</dbReference>
<evidence type="ECO:0000313" key="18">
    <source>
        <dbReference type="Proteomes" id="UP000051448"/>
    </source>
</evidence>
<dbReference type="SUPFAM" id="SSF46604">
    <property type="entry name" value="Epsilon subunit of F1F0-ATP synthase C-terminal domain"/>
    <property type="match status" value="1"/>
</dbReference>
<dbReference type="InterPro" id="IPR020546">
    <property type="entry name" value="ATP_synth_F1_dsu/esu_N"/>
</dbReference>
<evidence type="ECO:0000256" key="6">
    <source>
        <dbReference type="ARBA" id="ARBA00023065"/>
    </source>
</evidence>
<reference evidence="17 18" key="1">
    <citation type="journal article" date="2015" name="Genome Announc.">
        <title>Expanding the biotechnology potential of lactobacilli through comparative genomics of 213 strains and associated genera.</title>
        <authorList>
            <person name="Sun Z."/>
            <person name="Harris H.M."/>
            <person name="McCann A."/>
            <person name="Guo C."/>
            <person name="Argimon S."/>
            <person name="Zhang W."/>
            <person name="Yang X."/>
            <person name="Jeffery I.B."/>
            <person name="Cooney J.C."/>
            <person name="Kagawa T.F."/>
            <person name="Liu W."/>
            <person name="Song Y."/>
            <person name="Salvetti E."/>
            <person name="Wrobel A."/>
            <person name="Rasinkangas P."/>
            <person name="Parkhill J."/>
            <person name="Rea M.C."/>
            <person name="O'Sullivan O."/>
            <person name="Ritari J."/>
            <person name="Douillard F.P."/>
            <person name="Paul Ross R."/>
            <person name="Yang R."/>
            <person name="Briner A.E."/>
            <person name="Felis G.E."/>
            <person name="de Vos W.M."/>
            <person name="Barrangou R."/>
            <person name="Klaenhammer T.R."/>
            <person name="Caufield P.W."/>
            <person name="Cui Y."/>
            <person name="Zhang H."/>
            <person name="O'Toole P.W."/>
        </authorList>
    </citation>
    <scope>NUCLEOTIDE SEQUENCE [LARGE SCALE GENOMIC DNA]</scope>
    <source>
        <strain evidence="17 18">DSM 19519</strain>
    </source>
</reference>
<evidence type="ECO:0000256" key="9">
    <source>
        <dbReference type="ARBA" id="ARBA00023310"/>
    </source>
</evidence>
<evidence type="ECO:0000256" key="1">
    <source>
        <dbReference type="ARBA" id="ARBA00003543"/>
    </source>
</evidence>
<comment type="caution">
    <text evidence="17">The sequence shown here is derived from an EMBL/GenBank/DDBJ whole genome shotgun (WGS) entry which is preliminary data.</text>
</comment>
<dbReference type="HAMAP" id="MF_00530">
    <property type="entry name" value="ATP_synth_epsil_bac"/>
    <property type="match status" value="1"/>
</dbReference>
<dbReference type="InterPro" id="IPR020547">
    <property type="entry name" value="ATP_synth_F1_esu_C"/>
</dbReference>
<comment type="subcellular location">
    <subcellularLocation>
        <location evidence="2 12">Cell membrane</location>
        <topology evidence="2 12">Peripheral membrane protein</topology>
    </subcellularLocation>
</comment>
<proteinExistence type="inferred from homology"/>
<evidence type="ECO:0000256" key="5">
    <source>
        <dbReference type="ARBA" id="ARBA00022448"/>
    </source>
</evidence>
<evidence type="ECO:0000256" key="10">
    <source>
        <dbReference type="ARBA" id="ARBA00030215"/>
    </source>
</evidence>
<keyword evidence="18" id="KW-1185">Reference proteome</keyword>
<feature type="coiled-coil region" evidence="14">
    <location>
        <begin position="96"/>
        <end position="123"/>
    </location>
</feature>
<evidence type="ECO:0000259" key="15">
    <source>
        <dbReference type="Pfam" id="PF00401"/>
    </source>
</evidence>
<dbReference type="GO" id="GO:0005524">
    <property type="term" value="F:ATP binding"/>
    <property type="evidence" value="ECO:0007669"/>
    <property type="project" value="UniProtKB-UniRule"/>
</dbReference>
<dbReference type="PATRIC" id="fig|1423759.3.peg.158"/>